<sequence>MTKEEYIKKIKELELFYPTNHQQLNTLNIKELKEIFHILCLKIARATICFM</sequence>
<organism evidence="1">
    <name type="scientific">Enterocloster phage PMBT24</name>
    <dbReference type="NCBI Taxonomy" id="3025413"/>
    <lineage>
        <taxon>Viruses</taxon>
        <taxon>Duplodnaviria</taxon>
        <taxon>Heunggongvirae</taxon>
        <taxon>Uroviricota</taxon>
        <taxon>Caudoviricetes</taxon>
    </lineage>
</organism>
<reference evidence="1" key="1">
    <citation type="submission" date="2023-01" db="EMBL/GenBank/DDBJ databases">
        <authorList>
            <person name="Sprotte S."/>
            <person name="Brinks E."/>
        </authorList>
    </citation>
    <scope>NUCLEOTIDE SEQUENCE</scope>
</reference>
<reference evidence="1" key="2">
    <citation type="journal article" date="2024" name="Heliyon">
        <title>Complete genome sequence of the novel virulent phage PMBT24 infecting Enterocloster bolteae from the human gut.</title>
        <authorList>
            <person name="Sprotte S."/>
            <person name="Brinks E."/>
            <person name="Neve H."/>
            <person name="Franz C.M.A.P."/>
        </authorList>
    </citation>
    <scope>NUCLEOTIDE SEQUENCE</scope>
</reference>
<protein>
    <submittedName>
        <fullName evidence="1">Uncharacterized protein</fullName>
    </submittedName>
</protein>
<evidence type="ECO:0000313" key="1">
    <source>
        <dbReference type="EMBL" id="WDQ45485.1"/>
    </source>
</evidence>
<proteinExistence type="predicted"/>
<accession>A0AAT9TRC9</accession>
<dbReference type="EMBL" id="OQ326496">
    <property type="protein sequence ID" value="WDQ45485.1"/>
    <property type="molecule type" value="Genomic_DNA"/>
</dbReference>
<name>A0AAT9TRC9_9CAUD</name>